<feature type="signal peptide" evidence="1">
    <location>
        <begin position="1"/>
        <end position="31"/>
    </location>
</feature>
<keyword evidence="1" id="KW-0732">Signal</keyword>
<gene>
    <name evidence="2" type="ORF">LTRI10_LOCUS23503</name>
</gene>
<evidence type="ECO:0000313" key="2">
    <source>
        <dbReference type="EMBL" id="CAL1382163.1"/>
    </source>
</evidence>
<keyword evidence="3" id="KW-1185">Reference proteome</keyword>
<proteinExistence type="predicted"/>
<dbReference type="EMBL" id="OZ034817">
    <property type="protein sequence ID" value="CAL1382163.1"/>
    <property type="molecule type" value="Genomic_DNA"/>
</dbReference>
<reference evidence="2 3" key="1">
    <citation type="submission" date="2024-04" db="EMBL/GenBank/DDBJ databases">
        <authorList>
            <person name="Fracassetti M."/>
        </authorList>
    </citation>
    <scope>NUCLEOTIDE SEQUENCE [LARGE SCALE GENOMIC DNA]</scope>
</reference>
<feature type="chain" id="PRO_5043393605" description="Secreted protein" evidence="1">
    <location>
        <begin position="32"/>
        <end position="90"/>
    </location>
</feature>
<sequence length="90" mass="9928">MVTCYFCASLARNLLIAFLIKRSFFVGISSAAPNKVQNSGSSFISLVGGFEHVVLSPSVTSNAIIIRGEPARRREEWRVVLLSVCFSRTF</sequence>
<evidence type="ECO:0000313" key="3">
    <source>
        <dbReference type="Proteomes" id="UP001497516"/>
    </source>
</evidence>
<protein>
    <recommendedName>
        <fullName evidence="4">Secreted protein</fullName>
    </recommendedName>
</protein>
<accession>A0AAV2E937</accession>
<organism evidence="2 3">
    <name type="scientific">Linum trigynum</name>
    <dbReference type="NCBI Taxonomy" id="586398"/>
    <lineage>
        <taxon>Eukaryota</taxon>
        <taxon>Viridiplantae</taxon>
        <taxon>Streptophyta</taxon>
        <taxon>Embryophyta</taxon>
        <taxon>Tracheophyta</taxon>
        <taxon>Spermatophyta</taxon>
        <taxon>Magnoliopsida</taxon>
        <taxon>eudicotyledons</taxon>
        <taxon>Gunneridae</taxon>
        <taxon>Pentapetalae</taxon>
        <taxon>rosids</taxon>
        <taxon>fabids</taxon>
        <taxon>Malpighiales</taxon>
        <taxon>Linaceae</taxon>
        <taxon>Linum</taxon>
    </lineage>
</organism>
<evidence type="ECO:0000256" key="1">
    <source>
        <dbReference type="SAM" id="SignalP"/>
    </source>
</evidence>
<dbReference type="Proteomes" id="UP001497516">
    <property type="component" value="Chromosome 4"/>
</dbReference>
<dbReference type="AlphaFoldDB" id="A0AAV2E937"/>
<name>A0AAV2E937_9ROSI</name>
<evidence type="ECO:0008006" key="4">
    <source>
        <dbReference type="Google" id="ProtNLM"/>
    </source>
</evidence>